<dbReference type="SUPFAM" id="SSF55811">
    <property type="entry name" value="Nudix"/>
    <property type="match status" value="1"/>
</dbReference>
<dbReference type="Gene3D" id="3.90.79.10">
    <property type="entry name" value="Nucleoside Triphosphate Pyrophosphohydrolase"/>
    <property type="match status" value="1"/>
</dbReference>
<dbReference type="GO" id="GO:0046872">
    <property type="term" value="F:metal ion binding"/>
    <property type="evidence" value="ECO:0007669"/>
    <property type="project" value="UniProtKB-KW"/>
</dbReference>
<evidence type="ECO:0000256" key="8">
    <source>
        <dbReference type="SAM" id="MobiDB-lite"/>
    </source>
</evidence>
<comment type="cofactor">
    <cofactor evidence="1">
        <name>Mn(2+)</name>
        <dbReference type="ChEBI" id="CHEBI:29035"/>
    </cofactor>
</comment>
<dbReference type="InterPro" id="IPR013683">
    <property type="entry name" value="Vaccinia_D10_N"/>
</dbReference>
<evidence type="ECO:0000259" key="9">
    <source>
        <dbReference type="PROSITE" id="PS51462"/>
    </source>
</evidence>
<evidence type="ECO:0000256" key="4">
    <source>
        <dbReference type="ARBA" id="ARBA00022723"/>
    </source>
</evidence>
<feature type="domain" description="Nudix hydrolase" evidence="9">
    <location>
        <begin position="43"/>
        <end position="216"/>
    </location>
</feature>
<dbReference type="PROSITE" id="PS51462">
    <property type="entry name" value="NUDIX"/>
    <property type="match status" value="1"/>
</dbReference>
<dbReference type="OrthoDB" id="12271at10239"/>
<dbReference type="PROSITE" id="PS00893">
    <property type="entry name" value="NUDIX_BOX"/>
    <property type="match status" value="1"/>
</dbReference>
<evidence type="ECO:0000313" key="10">
    <source>
        <dbReference type="EMBL" id="AIZ77322.1"/>
    </source>
</evidence>
<dbReference type="Pfam" id="PF00293">
    <property type="entry name" value="NUDIX"/>
    <property type="match status" value="1"/>
</dbReference>
<name>A0A0A7MC51_9POXV</name>
<keyword evidence="5" id="KW-0378">Hydrolase</keyword>
<dbReference type="KEGG" id="vg:22647469"/>
<organism evidence="10 11">
    <name type="scientific">Parapoxvirus red deer/HL953</name>
    <dbReference type="NCBI Taxonomy" id="1579460"/>
    <lineage>
        <taxon>Viruses</taxon>
        <taxon>Varidnaviria</taxon>
        <taxon>Bamfordvirae</taxon>
        <taxon>Nucleocytoviricota</taxon>
        <taxon>Pokkesviricetes</taxon>
        <taxon>Chitovirales</taxon>
        <taxon>Poxviridae</taxon>
        <taxon>Chordopoxvirinae</taxon>
        <taxon>Parapoxvirus</taxon>
        <taxon>Parapoxvirus reddeerpox</taxon>
        <taxon>Red deerpox virus</taxon>
    </lineage>
</organism>
<evidence type="ECO:0000256" key="6">
    <source>
        <dbReference type="ARBA" id="ARBA00022842"/>
    </source>
</evidence>
<proteinExistence type="inferred from homology"/>
<dbReference type="EMBL" id="KM502564">
    <property type="protein sequence ID" value="AIZ77322.1"/>
    <property type="molecule type" value="Genomic_DNA"/>
</dbReference>
<evidence type="ECO:0000256" key="2">
    <source>
        <dbReference type="ARBA" id="ARBA00001946"/>
    </source>
</evidence>
<keyword evidence="11" id="KW-1185">Reference proteome</keyword>
<dbReference type="GeneID" id="22647469"/>
<reference evidence="10 11" key="1">
    <citation type="submission" date="2014-09" db="EMBL/GenBank/DDBJ databases">
        <title>Parapoxvirus (PPV) of red deer reveals sub-clinical infection and confirms a unique species.</title>
        <authorList>
            <person name="Friederichs S."/>
            <person name="Stefan K."/>
            <person name="Helmut B."/>
            <person name="Heike L."/>
            <person name="Mathias B."/>
        </authorList>
    </citation>
    <scope>NUCLEOTIDE SEQUENCE [LARGE SCALE GENOMIC DNA]</scope>
    <source>
        <strain evidence="10">HL953</strain>
    </source>
</reference>
<dbReference type="RefSeq" id="YP_009112810.1">
    <property type="nucleotide sequence ID" value="NC_025963.1"/>
</dbReference>
<dbReference type="InterPro" id="IPR015797">
    <property type="entry name" value="NUDIX_hydrolase-like_dom_sf"/>
</dbReference>
<comment type="cofactor">
    <cofactor evidence="2">
        <name>Mg(2+)</name>
        <dbReference type="ChEBI" id="CHEBI:18420"/>
    </cofactor>
</comment>
<keyword evidence="6" id="KW-0460">Magnesium</keyword>
<accession>A0A0A7MC51</accession>
<evidence type="ECO:0000313" key="11">
    <source>
        <dbReference type="Proteomes" id="UP000107385"/>
    </source>
</evidence>
<dbReference type="PRINTS" id="PR01364">
    <property type="entry name" value="VD10PROTEIN"/>
</dbReference>
<feature type="region of interest" description="Disordered" evidence="8">
    <location>
        <begin position="221"/>
        <end position="240"/>
    </location>
</feature>
<dbReference type="Proteomes" id="UP000107385">
    <property type="component" value="Segment"/>
</dbReference>
<evidence type="ECO:0000256" key="7">
    <source>
        <dbReference type="ARBA" id="ARBA00023211"/>
    </source>
</evidence>
<keyword evidence="4" id="KW-0479">Metal-binding</keyword>
<dbReference type="InterPro" id="IPR020084">
    <property type="entry name" value="NUDIX_hydrolase_CS"/>
</dbReference>
<evidence type="ECO:0000256" key="5">
    <source>
        <dbReference type="ARBA" id="ARBA00022801"/>
    </source>
</evidence>
<evidence type="ECO:0000256" key="1">
    <source>
        <dbReference type="ARBA" id="ARBA00001936"/>
    </source>
</evidence>
<dbReference type="InterPro" id="IPR003301">
    <property type="entry name" value="Vaccinia_D10_decapping"/>
</dbReference>
<keyword evidence="7" id="KW-0464">Manganese</keyword>
<sequence>MRNYTSLATRLVRHNRRLGSTRVFRDPLQHISATAFVHRRIDRTRRISICAALTTADGLVVACRRRHSFLSTALAETRSPARRVMLAAKHADALARVGAMGARAPRDDVMLPGGAPLPGESLLDCVRREVEEETGIARELVRIDERMFVHAFIDDLVSGRDFDAIIFTGSVGMSASEVECRFRPNGEVKGLVFLRPVEDAGPLVARLAAFAGAAARLRCWGSASRGPPPPDDAGADAARR</sequence>
<evidence type="ECO:0000256" key="3">
    <source>
        <dbReference type="ARBA" id="ARBA00005582"/>
    </source>
</evidence>
<dbReference type="InterPro" id="IPR000086">
    <property type="entry name" value="NUDIX_hydrolase_dom"/>
</dbReference>
<protein>
    <submittedName>
        <fullName evidence="10">Putative NPH-PPH downregulator</fullName>
    </submittedName>
</protein>
<dbReference type="Pfam" id="PF08476">
    <property type="entry name" value="VD10_N"/>
    <property type="match status" value="1"/>
</dbReference>
<dbReference type="GO" id="GO:0016791">
    <property type="term" value="F:phosphatase activity"/>
    <property type="evidence" value="ECO:0007669"/>
    <property type="project" value="InterPro"/>
</dbReference>
<comment type="similarity">
    <text evidence="3">Belongs to the Nudix hydrolase family.</text>
</comment>